<dbReference type="GO" id="GO:0000455">
    <property type="term" value="P:enzyme-directed rRNA pseudouridine synthesis"/>
    <property type="evidence" value="ECO:0007669"/>
    <property type="project" value="TreeGrafter"/>
</dbReference>
<feature type="active site" evidence="3">
    <location>
        <position position="141"/>
    </location>
</feature>
<comment type="caution">
    <text evidence="7">The sequence shown here is derived from an EMBL/GenBank/DDBJ whole genome shotgun (WGS) entry which is preliminary data.</text>
</comment>
<evidence type="ECO:0000256" key="1">
    <source>
        <dbReference type="ARBA" id="ARBA00010876"/>
    </source>
</evidence>
<dbReference type="PANTHER" id="PTHR21600:SF44">
    <property type="entry name" value="RIBOSOMAL LARGE SUBUNIT PSEUDOURIDINE SYNTHASE D"/>
    <property type="match status" value="1"/>
</dbReference>
<evidence type="ECO:0000259" key="6">
    <source>
        <dbReference type="SMART" id="SM00363"/>
    </source>
</evidence>
<dbReference type="InterPro" id="IPR006145">
    <property type="entry name" value="PsdUridine_synth_RsuA/RluA"/>
</dbReference>
<dbReference type="InterPro" id="IPR050188">
    <property type="entry name" value="RluA_PseudoU_synthase"/>
</dbReference>
<comment type="function">
    <text evidence="5">Responsible for synthesis of pseudouridine from uracil.</text>
</comment>
<reference evidence="7 8" key="1">
    <citation type="submission" date="2020-08" db="EMBL/GenBank/DDBJ databases">
        <title>Acidobacteriota in marine sediments use diverse sulfur dissimilation pathways.</title>
        <authorList>
            <person name="Wasmund K."/>
        </authorList>
    </citation>
    <scope>NUCLEOTIDE SEQUENCE [LARGE SCALE GENOMIC DNA]</scope>
    <source>
        <strain evidence="7">MAG AM4</strain>
    </source>
</reference>
<dbReference type="Pfam" id="PF00849">
    <property type="entry name" value="PseudoU_synth_2"/>
    <property type="match status" value="1"/>
</dbReference>
<feature type="domain" description="RNA-binding S4" evidence="6">
    <location>
        <begin position="17"/>
        <end position="82"/>
    </location>
</feature>
<dbReference type="EMBL" id="JACXWD010000026">
    <property type="protein sequence ID" value="MBD3868275.1"/>
    <property type="molecule type" value="Genomic_DNA"/>
</dbReference>
<dbReference type="GO" id="GO:0120159">
    <property type="term" value="F:rRNA pseudouridine synthase activity"/>
    <property type="evidence" value="ECO:0007669"/>
    <property type="project" value="UniProtKB-ARBA"/>
</dbReference>
<dbReference type="PROSITE" id="PS50889">
    <property type="entry name" value="S4"/>
    <property type="match status" value="1"/>
</dbReference>
<name>A0A8J6XZH6_9BACT</name>
<evidence type="ECO:0000313" key="8">
    <source>
        <dbReference type="Proteomes" id="UP000648239"/>
    </source>
</evidence>
<dbReference type="GO" id="GO:0003723">
    <property type="term" value="F:RNA binding"/>
    <property type="evidence" value="ECO:0007669"/>
    <property type="project" value="UniProtKB-KW"/>
</dbReference>
<dbReference type="Proteomes" id="UP000648239">
    <property type="component" value="Unassembled WGS sequence"/>
</dbReference>
<protein>
    <recommendedName>
        <fullName evidence="5">Pseudouridine synthase</fullName>
        <ecNumber evidence="5">5.4.99.-</ecNumber>
    </recommendedName>
</protein>
<organism evidence="7 8">
    <name type="scientific">Candidatus Polarisedimenticola svalbardensis</name>
    <dbReference type="NCBI Taxonomy" id="2886004"/>
    <lineage>
        <taxon>Bacteria</taxon>
        <taxon>Pseudomonadati</taxon>
        <taxon>Acidobacteriota</taxon>
        <taxon>Candidatus Polarisedimenticolia</taxon>
        <taxon>Candidatus Polarisedimenticolales</taxon>
        <taxon>Candidatus Polarisedimenticolaceae</taxon>
        <taxon>Candidatus Polarisedimenticola</taxon>
    </lineage>
</organism>
<dbReference type="InterPro" id="IPR006224">
    <property type="entry name" value="PsdUridine_synth_RluA-like_CS"/>
</dbReference>
<dbReference type="Gene3D" id="3.10.290.10">
    <property type="entry name" value="RNA-binding S4 domain"/>
    <property type="match status" value="1"/>
</dbReference>
<evidence type="ECO:0000256" key="5">
    <source>
        <dbReference type="RuleBase" id="RU362028"/>
    </source>
</evidence>
<dbReference type="Pfam" id="PF01479">
    <property type="entry name" value="S4"/>
    <property type="match status" value="1"/>
</dbReference>
<evidence type="ECO:0000256" key="2">
    <source>
        <dbReference type="ARBA" id="ARBA00023235"/>
    </source>
</evidence>
<accession>A0A8J6XZH6</accession>
<proteinExistence type="inferred from homology"/>
<gene>
    <name evidence="7" type="ORF">IFK94_09130</name>
</gene>
<dbReference type="InterPro" id="IPR036986">
    <property type="entry name" value="S4_RNA-bd_sf"/>
</dbReference>
<dbReference type="InterPro" id="IPR020103">
    <property type="entry name" value="PsdUridine_synth_cat_dom_sf"/>
</dbReference>
<evidence type="ECO:0000256" key="4">
    <source>
        <dbReference type="PROSITE-ProRule" id="PRU00182"/>
    </source>
</evidence>
<keyword evidence="4" id="KW-0694">RNA-binding</keyword>
<dbReference type="CDD" id="cd00165">
    <property type="entry name" value="S4"/>
    <property type="match status" value="1"/>
</dbReference>
<comment type="similarity">
    <text evidence="1 5">Belongs to the pseudouridine synthase RluA family.</text>
</comment>
<dbReference type="Gene3D" id="3.30.2350.10">
    <property type="entry name" value="Pseudouridine synthase"/>
    <property type="match status" value="1"/>
</dbReference>
<dbReference type="PANTHER" id="PTHR21600">
    <property type="entry name" value="MITOCHONDRIAL RNA PSEUDOURIDINE SYNTHASE"/>
    <property type="match status" value="1"/>
</dbReference>
<evidence type="ECO:0000256" key="3">
    <source>
        <dbReference type="PIRSR" id="PIRSR606225-1"/>
    </source>
</evidence>
<dbReference type="AlphaFoldDB" id="A0A8J6XZH6"/>
<comment type="catalytic activity">
    <reaction evidence="5">
        <text>a uridine in RNA = a pseudouridine in RNA</text>
        <dbReference type="Rhea" id="RHEA:48348"/>
        <dbReference type="Rhea" id="RHEA-COMP:12068"/>
        <dbReference type="Rhea" id="RHEA-COMP:12069"/>
        <dbReference type="ChEBI" id="CHEBI:65314"/>
        <dbReference type="ChEBI" id="CHEBI:65315"/>
    </reaction>
</comment>
<dbReference type="EC" id="5.4.99.-" evidence="5"/>
<dbReference type="CDD" id="cd02869">
    <property type="entry name" value="PseudoU_synth_RluA_like"/>
    <property type="match status" value="1"/>
</dbReference>
<dbReference type="SMART" id="SM00363">
    <property type="entry name" value="S4"/>
    <property type="match status" value="1"/>
</dbReference>
<dbReference type="NCBIfam" id="TIGR00005">
    <property type="entry name" value="rluA_subfam"/>
    <property type="match status" value="1"/>
</dbReference>
<dbReference type="SUPFAM" id="SSF55120">
    <property type="entry name" value="Pseudouridine synthase"/>
    <property type="match status" value="1"/>
</dbReference>
<dbReference type="InterPro" id="IPR002942">
    <property type="entry name" value="S4_RNA-bd"/>
</dbReference>
<dbReference type="PROSITE" id="PS01129">
    <property type="entry name" value="PSI_RLU"/>
    <property type="match status" value="1"/>
</dbReference>
<keyword evidence="2 5" id="KW-0413">Isomerase</keyword>
<dbReference type="InterPro" id="IPR006225">
    <property type="entry name" value="PsdUridine_synth_RluC/D"/>
</dbReference>
<evidence type="ECO:0000313" key="7">
    <source>
        <dbReference type="EMBL" id="MBD3868275.1"/>
    </source>
</evidence>
<sequence length="317" mass="34863">MDEGEVTLVAGPEEVGVRLDRFLVSSFPETTRSVLRKWIDGQRVFVDGAKPGKAGMLLTLGMRIQVLVPPASEHTPAGEEIPIAVLHEDDHIIIVNKPAGMVVHPAQAYPGGTLVNALLGRGTRLSGVGERGRPGIVHRLDRDTSGVMVVAKSDVAHHGLATMFADREIDKTYHALVWGSPDPEEDEVRSPIGRCRQNPTRMAVGGIRSRPAITRYRTVSSFPGFSWLEIQLLTGRTHQVRVHMSALNHPVVGDKVYGGVQWKGLQDPARRNLLKKFDRHALHASVLAFNHPVTGERISFTAELPEEMSELLTMMRT</sequence>
<dbReference type="SUPFAM" id="SSF55174">
    <property type="entry name" value="Alpha-L RNA-binding motif"/>
    <property type="match status" value="1"/>
</dbReference>